<gene>
    <name evidence="1" type="ORF">ABEB36_003937</name>
</gene>
<name>A0ABD1F1M3_HYPHA</name>
<organism evidence="1 2">
    <name type="scientific">Hypothenemus hampei</name>
    <name type="common">Coffee berry borer</name>
    <dbReference type="NCBI Taxonomy" id="57062"/>
    <lineage>
        <taxon>Eukaryota</taxon>
        <taxon>Metazoa</taxon>
        <taxon>Ecdysozoa</taxon>
        <taxon>Arthropoda</taxon>
        <taxon>Hexapoda</taxon>
        <taxon>Insecta</taxon>
        <taxon>Pterygota</taxon>
        <taxon>Neoptera</taxon>
        <taxon>Endopterygota</taxon>
        <taxon>Coleoptera</taxon>
        <taxon>Polyphaga</taxon>
        <taxon>Cucujiformia</taxon>
        <taxon>Curculionidae</taxon>
        <taxon>Scolytinae</taxon>
        <taxon>Hypothenemus</taxon>
    </lineage>
</organism>
<sequence>MVSRPRFVSKSKYVPFIITLCLVTVIFLLSSNIHSVKVTKLVETSEKTYHSPGEYLKYVSPSKGASYCKLNYGLPTQLIYSKEDIFGSPEIQLNSSFRILYNVIEGQLEKAPGVTYVTHMTKGFVFYLAEVARYWEGPISVAAYIPDGDPKVILESVLHLCYCEPQMSRVSLHLVFRKDLALSFYLSKLMPPVRCDLQEISIQQSANMNIQPSNDSNITNNWYPINVCRNAARQAALTEYVLVCDVELMPSQGLASRFIDMTESYKCLEPETCQKRVFVVPVFEVENTEELPRNKQQLVQLMEQSKAVYFHQLSCVHCQKFPGLEQWKESDSGDLIKPLIETKREVPYHRWEPIYIGTKQEPMYFEQLSWEGFQDKMLQMHEMCLAGYNLVVLDGAFLVHWPGIKKAKRKDEPWRLPYVKMNQRYYDTLLRNITKRYHPNPQCSLKKP</sequence>
<comment type="caution">
    <text evidence="1">The sequence shown here is derived from an EMBL/GenBank/DDBJ whole genome shotgun (WGS) entry which is preliminary data.</text>
</comment>
<dbReference type="Proteomes" id="UP001566132">
    <property type="component" value="Unassembled WGS sequence"/>
</dbReference>
<dbReference type="PANTHER" id="PTHR47412:SF1">
    <property type="entry name" value="FI01434P-RELATED"/>
    <property type="match status" value="1"/>
</dbReference>
<reference evidence="1 2" key="1">
    <citation type="submission" date="2024-05" db="EMBL/GenBank/DDBJ databases">
        <title>Genetic variation in Jamaican populations of the coffee berry borer (Hypothenemus hampei).</title>
        <authorList>
            <person name="Errbii M."/>
            <person name="Myrie A."/>
        </authorList>
    </citation>
    <scope>NUCLEOTIDE SEQUENCE [LARGE SCALE GENOMIC DNA]</scope>
    <source>
        <strain evidence="1">JA-Hopewell-2020-01-JO</strain>
        <tissue evidence="1">Whole body</tissue>
    </source>
</reference>
<accession>A0ABD1F1M3</accession>
<dbReference type="PANTHER" id="PTHR47412">
    <property type="entry name" value="FI01434P-RELATED"/>
    <property type="match status" value="1"/>
</dbReference>
<keyword evidence="2" id="KW-1185">Reference proteome</keyword>
<dbReference type="Pfam" id="PF13896">
    <property type="entry name" value="Glyco_transf_49"/>
    <property type="match status" value="1"/>
</dbReference>
<proteinExistence type="predicted"/>
<protein>
    <recommendedName>
        <fullName evidence="3">N-acetyllactosaminide beta-1,3-N-acetylglucosaminyltransferase</fullName>
    </recommendedName>
</protein>
<evidence type="ECO:0000313" key="2">
    <source>
        <dbReference type="Proteomes" id="UP001566132"/>
    </source>
</evidence>
<evidence type="ECO:0000313" key="1">
    <source>
        <dbReference type="EMBL" id="KAL1509153.1"/>
    </source>
</evidence>
<dbReference type="EMBL" id="JBDJPC010000003">
    <property type="protein sequence ID" value="KAL1509153.1"/>
    <property type="molecule type" value="Genomic_DNA"/>
</dbReference>
<evidence type="ECO:0008006" key="3">
    <source>
        <dbReference type="Google" id="ProtNLM"/>
    </source>
</evidence>
<dbReference type="AlphaFoldDB" id="A0ABD1F1M3"/>